<dbReference type="InterPro" id="IPR023214">
    <property type="entry name" value="HAD_sf"/>
</dbReference>
<dbReference type="PROSITE" id="PS50969">
    <property type="entry name" value="FCP1"/>
    <property type="match status" value="1"/>
</dbReference>
<dbReference type="SUPFAM" id="SSF56784">
    <property type="entry name" value="HAD-like"/>
    <property type="match status" value="1"/>
</dbReference>
<dbReference type="InterPro" id="IPR004274">
    <property type="entry name" value="FCP1_dom"/>
</dbReference>
<dbReference type="NCBIfam" id="TIGR02251">
    <property type="entry name" value="HIF-SF_euk"/>
    <property type="match status" value="1"/>
</dbReference>
<dbReference type="PANTHER" id="PTHR12210">
    <property type="entry name" value="DULLARD PROTEIN PHOSPHATASE"/>
    <property type="match status" value="1"/>
</dbReference>
<dbReference type="Pfam" id="PF03031">
    <property type="entry name" value="NIF"/>
    <property type="match status" value="1"/>
</dbReference>
<dbReference type="InterPro" id="IPR050365">
    <property type="entry name" value="TIM50"/>
</dbReference>
<organism evidence="3">
    <name type="scientific">Araucaria cunninghamii</name>
    <name type="common">Hoop pine</name>
    <name type="synonym">Moreton Bay pine</name>
    <dbReference type="NCBI Taxonomy" id="56994"/>
    <lineage>
        <taxon>Eukaryota</taxon>
        <taxon>Viridiplantae</taxon>
        <taxon>Streptophyta</taxon>
        <taxon>Embryophyta</taxon>
        <taxon>Tracheophyta</taxon>
        <taxon>Spermatophyta</taxon>
        <taxon>Pinopsida</taxon>
        <taxon>Pinidae</taxon>
        <taxon>Conifers II</taxon>
        <taxon>Araucariales</taxon>
        <taxon>Araucariaceae</taxon>
        <taxon>Araucaria</taxon>
    </lineage>
</organism>
<dbReference type="GO" id="GO:0016791">
    <property type="term" value="F:phosphatase activity"/>
    <property type="evidence" value="ECO:0007669"/>
    <property type="project" value="InterPro"/>
</dbReference>
<evidence type="ECO:0000259" key="2">
    <source>
        <dbReference type="PROSITE" id="PS50969"/>
    </source>
</evidence>
<feature type="domain" description="FCP1 homology" evidence="2">
    <location>
        <begin position="103"/>
        <end position="283"/>
    </location>
</feature>
<dbReference type="InterPro" id="IPR011948">
    <property type="entry name" value="Dullard_phosphatase"/>
</dbReference>
<name>A0A0D6QVJ7_ARACU</name>
<dbReference type="EMBL" id="GCKF01040036">
    <property type="protein sequence ID" value="JAG95607.1"/>
    <property type="molecule type" value="Transcribed_RNA"/>
</dbReference>
<feature type="region of interest" description="Disordered" evidence="1">
    <location>
        <begin position="1"/>
        <end position="25"/>
    </location>
</feature>
<evidence type="ECO:0000256" key="1">
    <source>
        <dbReference type="SAM" id="MobiDB-lite"/>
    </source>
</evidence>
<reference evidence="3" key="1">
    <citation type="submission" date="2015-03" db="EMBL/GenBank/DDBJ databases">
        <title>A transcriptome of Araucaria cunninghamii, an australian fine timber species.</title>
        <authorList>
            <person name="Jing Yi C.J.Y."/>
            <person name="Yin San L.Y.S."/>
            <person name="Abdul Karim S.S."/>
            <person name="Wan Azmi N.N."/>
            <person name="Hercus R.R."/>
            <person name="Croft L.L."/>
        </authorList>
    </citation>
    <scope>NUCLEOTIDE SEQUENCE</scope>
    <source>
        <strain evidence="3">MI0301</strain>
        <tissue evidence="3">Leaf</tissue>
    </source>
</reference>
<protein>
    <recommendedName>
        <fullName evidence="2">FCP1 homology domain-containing protein</fullName>
    </recommendedName>
</protein>
<dbReference type="AlphaFoldDB" id="A0A0D6QVJ7"/>
<dbReference type="Gene3D" id="3.40.50.1000">
    <property type="entry name" value="HAD superfamily/HAD-like"/>
    <property type="match status" value="1"/>
</dbReference>
<dbReference type="InterPro" id="IPR036412">
    <property type="entry name" value="HAD-like_sf"/>
</dbReference>
<sequence length="315" mass="35371">MAAAEMDDSQISGHEKQQPPTPSPREEVCAKVWATCAHWLALVVQVVAAFIQNATSVGRLFTLLGLQSLVCASVPSFQPLIPDKQQQQQHQHHRALLPPCSAQDADKFTVVLDLDETLVCAYESSSLPPFIHNQATHAGIKWFELQCISVDKEGEGKQKVNHVTVYERPGLQEFLLRASEFAELVLFTAGLEGYARPLVDKIDPENRISARLYRPATVTTKYRDHVKDLSLLARDLRRTVIIDNNPFSFLLQPVNGIPCVPFTGAHPDDQQLLRVLLPLLKQLATQNDVRPLLYEKFHMPAWFQKRGIPACDWPS</sequence>
<dbReference type="CDD" id="cd07521">
    <property type="entry name" value="HAD_FCP1-like"/>
    <property type="match status" value="1"/>
</dbReference>
<dbReference type="SMART" id="SM00577">
    <property type="entry name" value="CPDc"/>
    <property type="match status" value="1"/>
</dbReference>
<accession>A0A0D6QVJ7</accession>
<proteinExistence type="predicted"/>
<dbReference type="FunFam" id="3.40.50.1000:FF:000112">
    <property type="entry name" value="CTD small phosphatase-like protein 2"/>
    <property type="match status" value="1"/>
</dbReference>
<evidence type="ECO:0000313" key="3">
    <source>
        <dbReference type="EMBL" id="JAG95607.1"/>
    </source>
</evidence>